<gene>
    <name evidence="1" type="ORF">J4G33_04020</name>
</gene>
<dbReference type="Gene3D" id="3.40.50.150">
    <property type="entry name" value="Vaccinia Virus protein VP39"/>
    <property type="match status" value="1"/>
</dbReference>
<dbReference type="SUPFAM" id="SSF53335">
    <property type="entry name" value="S-adenosyl-L-methionine-dependent methyltransferases"/>
    <property type="match status" value="1"/>
</dbReference>
<name>A0A939LRT2_9CELL</name>
<dbReference type="PANTHER" id="PTHR43861">
    <property type="entry name" value="TRANS-ACONITATE 2-METHYLTRANSFERASE-RELATED"/>
    <property type="match status" value="1"/>
</dbReference>
<reference evidence="1" key="1">
    <citation type="submission" date="2021-03" db="EMBL/GenBank/DDBJ databases">
        <title>Actinotalea soli sp. nov., isolated from soil.</title>
        <authorList>
            <person name="Ping W."/>
            <person name="Zhang J."/>
        </authorList>
    </citation>
    <scope>NUCLEOTIDE SEQUENCE</scope>
    <source>
        <strain evidence="1">BY-33</strain>
    </source>
</reference>
<organism evidence="1 2">
    <name type="scientific">Actinotalea soli</name>
    <dbReference type="NCBI Taxonomy" id="2819234"/>
    <lineage>
        <taxon>Bacteria</taxon>
        <taxon>Bacillati</taxon>
        <taxon>Actinomycetota</taxon>
        <taxon>Actinomycetes</taxon>
        <taxon>Micrococcales</taxon>
        <taxon>Cellulomonadaceae</taxon>
        <taxon>Actinotalea</taxon>
    </lineage>
</organism>
<dbReference type="GO" id="GO:0008168">
    <property type="term" value="F:methyltransferase activity"/>
    <property type="evidence" value="ECO:0007669"/>
    <property type="project" value="UniProtKB-KW"/>
</dbReference>
<dbReference type="AlphaFoldDB" id="A0A939LRT2"/>
<keyword evidence="2" id="KW-1185">Reference proteome</keyword>
<evidence type="ECO:0000313" key="2">
    <source>
        <dbReference type="Proteomes" id="UP000664209"/>
    </source>
</evidence>
<dbReference type="GO" id="GO:0032259">
    <property type="term" value="P:methylation"/>
    <property type="evidence" value="ECO:0007669"/>
    <property type="project" value="UniProtKB-KW"/>
</dbReference>
<protein>
    <submittedName>
        <fullName evidence="1">Class I SAM-dependent methyltransferase</fullName>
    </submittedName>
</protein>
<evidence type="ECO:0000313" key="1">
    <source>
        <dbReference type="EMBL" id="MBO1750964.1"/>
    </source>
</evidence>
<dbReference type="RefSeq" id="WP_208054563.1">
    <property type="nucleotide sequence ID" value="NZ_JAGEMK010000001.1"/>
</dbReference>
<sequence length="348" mass="37549">MSQYHLDSVDPTEPNTSHAVVLDLVGTVGSVLDVGCSTGYLGAELRRRGCRVVGVEQDADAAGRAREVLDEVLVADIEGGSLTELLAGQQFDVVVLADVLEHLRDPAATLRAATELLAPGGSVVISVPNVAHGSLRLALLQGRWIYTETGLLDRTHLRFFTRDSFLGLLDDAGLAPTDLRATVLDPLASEVPVDDEALPGAVVDWVRRQPDALHYQFVARAQPSLTRGRPVELVRAVDPPPVVDAHTERAERESSLAQLPADVEAQLAQVVDLRRRVLTARDHAIGAEAAVNKARVDAELAEAAAEEAHLRYATAMEELAEVKESRTWVAGRRLLAPVTVARRLLGRR</sequence>
<keyword evidence="1" id="KW-0489">Methyltransferase</keyword>
<dbReference type="EMBL" id="JAGEMK010000001">
    <property type="protein sequence ID" value="MBO1750964.1"/>
    <property type="molecule type" value="Genomic_DNA"/>
</dbReference>
<proteinExistence type="predicted"/>
<comment type="caution">
    <text evidence="1">The sequence shown here is derived from an EMBL/GenBank/DDBJ whole genome shotgun (WGS) entry which is preliminary data.</text>
</comment>
<dbReference type="Pfam" id="PF13489">
    <property type="entry name" value="Methyltransf_23"/>
    <property type="match status" value="1"/>
</dbReference>
<dbReference type="InterPro" id="IPR029063">
    <property type="entry name" value="SAM-dependent_MTases_sf"/>
</dbReference>
<dbReference type="Proteomes" id="UP000664209">
    <property type="component" value="Unassembled WGS sequence"/>
</dbReference>
<accession>A0A939LRT2</accession>
<dbReference type="CDD" id="cd02440">
    <property type="entry name" value="AdoMet_MTases"/>
    <property type="match status" value="1"/>
</dbReference>
<keyword evidence="1" id="KW-0808">Transferase</keyword>